<reference evidence="25 26" key="1">
    <citation type="submission" date="2013-11" db="EMBL/GenBank/DDBJ databases">
        <title>Opisthorchis viverrini - life in the bile duct.</title>
        <authorList>
            <person name="Young N.D."/>
            <person name="Nagarajan N."/>
            <person name="Lin S.J."/>
            <person name="Korhonen P.K."/>
            <person name="Jex A.R."/>
            <person name="Hall R.S."/>
            <person name="Safavi-Hemami H."/>
            <person name="Kaewkong W."/>
            <person name="Bertrand D."/>
            <person name="Gao S."/>
            <person name="Seet Q."/>
            <person name="Wongkham S."/>
            <person name="Teh B.T."/>
            <person name="Wongkham C."/>
            <person name="Intapan P.M."/>
            <person name="Maleewong W."/>
            <person name="Yang X."/>
            <person name="Hu M."/>
            <person name="Wang Z."/>
            <person name="Hofmann A."/>
            <person name="Sternberg P.W."/>
            <person name="Tan P."/>
            <person name="Wang J."/>
            <person name="Gasser R.B."/>
        </authorList>
    </citation>
    <scope>NUCLEOTIDE SEQUENCE [LARGE SCALE GENOMIC DNA]</scope>
</reference>
<dbReference type="KEGG" id="ovi:T265_11373"/>
<dbReference type="OrthoDB" id="6272564at2759"/>
<feature type="compositionally biased region" description="Basic residues" evidence="22">
    <location>
        <begin position="854"/>
        <end position="863"/>
    </location>
</feature>
<dbReference type="CDD" id="cd15537">
    <property type="entry name" value="PHD_BS69"/>
    <property type="match status" value="1"/>
</dbReference>
<feature type="region of interest" description="Disordered" evidence="22">
    <location>
        <begin position="1246"/>
        <end position="1275"/>
    </location>
</feature>
<feature type="region of interest" description="Disordered" evidence="22">
    <location>
        <begin position="805"/>
        <end position="999"/>
    </location>
</feature>
<feature type="compositionally biased region" description="Low complexity" evidence="22">
    <location>
        <begin position="912"/>
        <end position="927"/>
    </location>
</feature>
<dbReference type="GO" id="GO:0006325">
    <property type="term" value="P:chromatin organization"/>
    <property type="evidence" value="ECO:0007669"/>
    <property type="project" value="UniProtKB-KW"/>
</dbReference>
<dbReference type="GO" id="GO:0015031">
    <property type="term" value="P:protein transport"/>
    <property type="evidence" value="ECO:0007669"/>
    <property type="project" value="UniProtKB-KW"/>
</dbReference>
<keyword evidence="5" id="KW-0813">Transport</keyword>
<dbReference type="Pfam" id="PF00439">
    <property type="entry name" value="Bromodomain"/>
    <property type="match status" value="1"/>
</dbReference>
<protein>
    <recommendedName>
        <fullName evidence="4">Conserved oligomeric Golgi complex subunit 2</fullName>
    </recommendedName>
    <alternativeName>
        <fullName evidence="19">Component of oligomeric Golgi complex 2</fullName>
    </alternativeName>
</protein>
<organism evidence="25 26">
    <name type="scientific">Opisthorchis viverrini</name>
    <name type="common">Southeast Asian liver fluke</name>
    <dbReference type="NCBI Taxonomy" id="6198"/>
    <lineage>
        <taxon>Eukaryota</taxon>
        <taxon>Metazoa</taxon>
        <taxon>Spiralia</taxon>
        <taxon>Lophotrochozoa</taxon>
        <taxon>Platyhelminthes</taxon>
        <taxon>Trematoda</taxon>
        <taxon>Digenea</taxon>
        <taxon>Opisthorchiida</taxon>
        <taxon>Opisthorchiata</taxon>
        <taxon>Opisthorchiidae</taxon>
        <taxon>Opisthorchis</taxon>
    </lineage>
</organism>
<proteinExistence type="inferred from homology"/>
<keyword evidence="15" id="KW-0333">Golgi apparatus</keyword>
<keyword evidence="13" id="KW-0156">Chromatin regulator</keyword>
<evidence type="ECO:0000259" key="24">
    <source>
        <dbReference type="PROSITE" id="PS52014"/>
    </source>
</evidence>
<evidence type="ECO:0000256" key="14">
    <source>
        <dbReference type="ARBA" id="ARBA00022927"/>
    </source>
</evidence>
<feature type="compositionally biased region" description="Polar residues" evidence="22">
    <location>
        <begin position="957"/>
        <end position="974"/>
    </location>
</feature>
<dbReference type="PROSITE" id="PS52014">
    <property type="entry name" value="SAMD1_WH"/>
    <property type="match status" value="1"/>
</dbReference>
<evidence type="ECO:0000256" key="21">
    <source>
        <dbReference type="SAM" id="Coils"/>
    </source>
</evidence>
<feature type="compositionally biased region" description="Polar residues" evidence="22">
    <location>
        <begin position="737"/>
        <end position="747"/>
    </location>
</feature>
<keyword evidence="8" id="KW-0597">Phosphoprotein</keyword>
<dbReference type="Gene3D" id="1.20.920.10">
    <property type="entry name" value="Bromodomain-like"/>
    <property type="match status" value="1"/>
</dbReference>
<feature type="compositionally biased region" description="Basic residues" evidence="22">
    <location>
        <begin position="722"/>
        <end position="733"/>
    </location>
</feature>
<name>A0A074YYU9_OPIVI</name>
<dbReference type="InterPro" id="IPR048589">
    <property type="entry name" value="SAMD1-like_WH"/>
</dbReference>
<feature type="compositionally biased region" description="Polar residues" evidence="22">
    <location>
        <begin position="1097"/>
        <end position="1115"/>
    </location>
</feature>
<feature type="compositionally biased region" description="Polar residues" evidence="22">
    <location>
        <begin position="686"/>
        <end position="700"/>
    </location>
</feature>
<keyword evidence="11" id="KW-0862">Zinc</keyword>
<gene>
    <name evidence="25" type="ORF">T265_11373</name>
</gene>
<dbReference type="InterPro" id="IPR009316">
    <property type="entry name" value="COG2"/>
</dbReference>
<dbReference type="SUPFAM" id="SSF57903">
    <property type="entry name" value="FYVE/PHD zinc finger"/>
    <property type="match status" value="1"/>
</dbReference>
<dbReference type="GO" id="GO:0007030">
    <property type="term" value="P:Golgi organization"/>
    <property type="evidence" value="ECO:0007669"/>
    <property type="project" value="InterPro"/>
</dbReference>
<dbReference type="InterPro" id="IPR024602">
    <property type="entry name" value="COG_su2_N"/>
</dbReference>
<evidence type="ECO:0000256" key="6">
    <source>
        <dbReference type="ARBA" id="ARBA00022491"/>
    </source>
</evidence>
<dbReference type="GO" id="GO:0008270">
    <property type="term" value="F:zinc ion binding"/>
    <property type="evidence" value="ECO:0007669"/>
    <property type="project" value="UniProtKB-KW"/>
</dbReference>
<evidence type="ECO:0000256" key="12">
    <source>
        <dbReference type="ARBA" id="ARBA00022843"/>
    </source>
</evidence>
<evidence type="ECO:0000256" key="1">
    <source>
        <dbReference type="ARBA" id="ARBA00004123"/>
    </source>
</evidence>
<evidence type="ECO:0000313" key="26">
    <source>
        <dbReference type="Proteomes" id="UP000054324"/>
    </source>
</evidence>
<dbReference type="Pfam" id="PF06148">
    <property type="entry name" value="COG2_N"/>
    <property type="match status" value="1"/>
</dbReference>
<feature type="compositionally biased region" description="Basic residues" evidence="22">
    <location>
        <begin position="634"/>
        <end position="645"/>
    </location>
</feature>
<dbReference type="PANTHER" id="PTHR12961">
    <property type="entry name" value="CONSERVED OLIGOMERIC GOLGI COMPLEX COMPONENT 2"/>
    <property type="match status" value="1"/>
</dbReference>
<feature type="region of interest" description="Disordered" evidence="22">
    <location>
        <begin position="485"/>
        <end position="577"/>
    </location>
</feature>
<comment type="subcellular location">
    <subcellularLocation>
        <location evidence="2">Golgi apparatus membrane</location>
        <topology evidence="2">Peripheral membrane protein</topology>
    </subcellularLocation>
    <subcellularLocation>
        <location evidence="1">Nucleus</location>
    </subcellularLocation>
</comment>
<evidence type="ECO:0000259" key="23">
    <source>
        <dbReference type="PROSITE" id="PS50014"/>
    </source>
</evidence>
<sequence length="2070" mass="230455">MPRKSVNNLCVLRLPVRDYAELSKGFRTQSGVRQWYPPFPYLSNFVIDEIKTMKELKNLPRQCHNLKTMDYVNLRNYRHADPLKVKQVWDTIGSVKGQRLVIPTEKLVKSLRKQFGLKDDQIRLLLDEIEGDSLIEKVGSSFGKGGPAGYRLPDFSRPCSRSKHDWYCFQCHRPGEVLKCSDCFRVYHVDCANEASKLSSPSGKSLRSPTLHDGLFDDFSCAVCESRPKCEFSRKQIRKLLEFATHHLRKQPLWKTFLHIGYPNEINKNEYLVYKYTDLELLQRKIKDGRYAALEEFSMDVQLLVHNVCILHGPFSSEADEVRFFLRSVNAELIEIQLCTDCYINAKTRLTDWISKPCKPPHELIWACNRTSAGAGIFNDSINISSYFWPAKVLLERDDAYEVRFFGGTHERAVVKKSNTRPFHLPADEIGVLRRTGTYAGCGFERAWNEVTKLQGNIESGYYTHSSGESDLPPSEDEYSDEVYLAPRRGTMNTFSKGARTESPRSSSTSNQFKRSATPTIDEPPPVRQTSSSRVSKAFNKSSKTRPLETTVLSSPNYNDKKRYPSKLPMPVAQPGTPGAAAISALAETKAAMAAAVGSSHKSSATLTADLLSLTNKHDSSVGLKSPLSPNSRRPSKGVRGRRGPGRPPKRDSILRRPVRRKTSSSPSSSHSSRSISPVSSNSDSELANGTDNRVSSSLSDDSENNWHPKKNFSTKWETPKKTRGGIKSRGPKARTSEVSRVATENSDVSRWHELAGLKPKPLRYFLPLFIVHQSPGRGRPRSRHLKHYASVDGTGRKRLAAQNKESVFGSSVKKSKRTSDSIDKFGDRHDEDDELTDRCCSPALSVGSPGMSARHHKGHRRQTTPIHSPDVPPFTHSSPGRKGANVSCGSLSTKHSPTKRPNDVTPKRRSSPSSNFSSCSSPSTSEADSDSGFANRRRTLTGKVAEDDRKFRCPTRSGSNNKEGRLSGTSSTMLRRPPFAPPLSNSSTDTGRGGSAVLNSDRASLSAATNLFPSHHATGNLDHTSSHSTSHSATLSVTTQLAGSVSSGNIVSNNSVSTTGLNSLQGQSAGMSSLPRSHLPPNKRAAAAANAAAMNRTGNGLPNETGVHPNQSISPRGMDGVPAASSKKCNSRGVQTTPQTCLECKDRETQRLAEQSEHKRTLQELEDRLTLQFREEKAAAVQAAVEQAQTSLRESMEREKKLDLEAAEARFSEIIVQTKRRQCLVLTDANSPIRSVVLQLPEIEGTGLEEMTKPSEPTSTTQQHQTKSKRPPLLEDSFDVAPSGLRFCFDRECFLNDEFHSDAFILTEERRGASLENLRDSLLQYSNILKSSLVELINQDYADFVNLSSNLVGLDKAIDNIAMPLQEFQASVLAVIAELDAVEQELTVKLQERQKLRDKKDLLNSLNTMGECVTRLERWLTAQATDSFANEKRTCPNHGKQGDALDAELSEDNSFDWPTEFTADFSLQEDPGQRIERVATEYIKLQFFARKCHDHPIVQCMKPRIQWITSVLQEQLESRLKAALDVAQLTSSSSEQVVVSKHAGALLRQALSTYLMIDKLSDFVQLYRQYSVRPKLSKLASLAHINLLFEYGFASPVQIFTPRPELLTRGSDTNKAVATLDGMYTEALKVLSHQLDILHQLSFHRSSESYDPLAEFDCLVDGFWPETVDLLCTHLSDMFDPGDPDRFFELYVVSQKFISKLEAKILSTKQLDYFRNSPAYNQFASKWSLPVYFQIRFQEIAAKVETVMRDELALAKNSSQGCLLEVTDALLTQVQRCWKQGVYLHSLKHRFFRLTLQLLSRYATFVVNRSNEKGIPDAQSSCLDSVEQSIYLLVDVHRVATYATSELPTLIRPALGHIRNESTTDNDLPLWLTDCLAETAEQLFAAAKPLGDGVLAQTEQSSLSVSRMILDIPRQYRRTNRTLPNAASAYLAEMIAPLRRVSDLSATVSCAGVNDTLAELVRQCIAKVSGAYLGQLTEVLNAVKKMEDSLRKLREVRRGGGSTFVNQSGPPGNGTYSDDDKIRHQLYLDACAFRDQVGSLWGANAESMERLQKIVELTQYAKTEGSTNT</sequence>
<feature type="coiled-coil region" evidence="21">
    <location>
        <begin position="1366"/>
        <end position="1400"/>
    </location>
</feature>
<evidence type="ECO:0000256" key="17">
    <source>
        <dbReference type="ARBA" id="ARBA00023136"/>
    </source>
</evidence>
<feature type="compositionally biased region" description="Polar residues" evidence="22">
    <location>
        <begin position="528"/>
        <end position="542"/>
    </location>
</feature>
<evidence type="ECO:0000313" key="25">
    <source>
        <dbReference type="EMBL" id="KER19971.1"/>
    </source>
</evidence>
<comment type="similarity">
    <text evidence="3">Belongs to the COG2 family.</text>
</comment>
<dbReference type="STRING" id="6198.A0A074YYU9"/>
<keyword evidence="10" id="KW-0863">Zinc-finger</keyword>
<dbReference type="InterPro" id="IPR001965">
    <property type="entry name" value="Znf_PHD"/>
</dbReference>
<evidence type="ECO:0000256" key="10">
    <source>
        <dbReference type="ARBA" id="ARBA00022771"/>
    </source>
</evidence>
<dbReference type="CTD" id="20325541"/>
<feature type="compositionally biased region" description="Basic and acidic residues" evidence="22">
    <location>
        <begin position="818"/>
        <end position="830"/>
    </location>
</feature>
<dbReference type="Gene3D" id="3.30.40.10">
    <property type="entry name" value="Zinc/RING finger domain, C3HC4 (zinc finger)"/>
    <property type="match status" value="1"/>
</dbReference>
<feature type="domain" description="Bromo" evidence="23">
    <location>
        <begin position="249"/>
        <end position="319"/>
    </location>
</feature>
<keyword evidence="7" id="KW-1017">Isopeptide bond</keyword>
<feature type="region of interest" description="Disordered" evidence="22">
    <location>
        <begin position="1062"/>
        <end position="1135"/>
    </location>
</feature>
<keyword evidence="26" id="KW-1185">Reference proteome</keyword>
<evidence type="ECO:0000256" key="4">
    <source>
        <dbReference type="ARBA" id="ARBA00020977"/>
    </source>
</evidence>
<dbReference type="PANTHER" id="PTHR12961:SF0">
    <property type="entry name" value="CONSERVED OLIGOMERIC GOLGI COMPLEX SUBUNIT 2"/>
    <property type="match status" value="1"/>
</dbReference>
<dbReference type="PROSITE" id="PS50014">
    <property type="entry name" value="BROMODOMAIN_2"/>
    <property type="match status" value="1"/>
</dbReference>
<dbReference type="InterPro" id="IPR024603">
    <property type="entry name" value="COG_complex_COG2_C"/>
</dbReference>
<evidence type="ECO:0000256" key="7">
    <source>
        <dbReference type="ARBA" id="ARBA00022499"/>
    </source>
</evidence>
<keyword evidence="6" id="KW-0678">Repressor</keyword>
<keyword evidence="21" id="KW-0175">Coiled coil</keyword>
<evidence type="ECO:0000256" key="5">
    <source>
        <dbReference type="ARBA" id="ARBA00022448"/>
    </source>
</evidence>
<dbReference type="SMART" id="SM00249">
    <property type="entry name" value="PHD"/>
    <property type="match status" value="1"/>
</dbReference>
<feature type="compositionally biased region" description="Polar residues" evidence="22">
    <location>
        <begin position="1062"/>
        <end position="1076"/>
    </location>
</feature>
<dbReference type="Pfam" id="PF12022">
    <property type="entry name" value="COG2_C"/>
    <property type="match status" value="1"/>
</dbReference>
<dbReference type="GO" id="GO:0005634">
    <property type="term" value="C:nucleus"/>
    <property type="evidence" value="ECO:0007669"/>
    <property type="project" value="UniProtKB-SubCell"/>
</dbReference>
<feature type="domain" description="SAMD1-like winged helix (WH)" evidence="24">
    <location>
        <begin position="76"/>
        <end position="156"/>
    </location>
</feature>
<dbReference type="RefSeq" id="XP_009176275.1">
    <property type="nucleotide sequence ID" value="XM_009178011.1"/>
</dbReference>
<evidence type="ECO:0000256" key="3">
    <source>
        <dbReference type="ARBA" id="ARBA00007603"/>
    </source>
</evidence>
<dbReference type="GO" id="GO:0017119">
    <property type="term" value="C:Golgi transport complex"/>
    <property type="evidence" value="ECO:0007669"/>
    <property type="project" value="TreeGrafter"/>
</dbReference>
<dbReference type="Proteomes" id="UP000054324">
    <property type="component" value="Unassembled WGS sequence"/>
</dbReference>
<feature type="compositionally biased region" description="Low complexity" evidence="22">
    <location>
        <begin position="664"/>
        <end position="685"/>
    </location>
</feature>
<dbReference type="InterPro" id="IPR001487">
    <property type="entry name" value="Bromodomain"/>
</dbReference>
<feature type="compositionally biased region" description="Polar residues" evidence="22">
    <location>
        <begin position="504"/>
        <end position="519"/>
    </location>
</feature>
<dbReference type="InterPro" id="IPR047268">
    <property type="entry name" value="PWWP_BS69"/>
</dbReference>
<feature type="region of interest" description="Disordered" evidence="22">
    <location>
        <begin position="618"/>
        <end position="747"/>
    </location>
</feature>
<evidence type="ECO:0000256" key="16">
    <source>
        <dbReference type="ARBA" id="ARBA00023117"/>
    </source>
</evidence>
<dbReference type="Gene3D" id="2.30.30.140">
    <property type="match status" value="1"/>
</dbReference>
<evidence type="ECO:0000256" key="20">
    <source>
        <dbReference type="PROSITE-ProRule" id="PRU00035"/>
    </source>
</evidence>
<dbReference type="EMBL" id="KL597111">
    <property type="protein sequence ID" value="KER19971.1"/>
    <property type="molecule type" value="Genomic_DNA"/>
</dbReference>
<evidence type="ECO:0000256" key="15">
    <source>
        <dbReference type="ARBA" id="ARBA00023034"/>
    </source>
</evidence>
<keyword evidence="17" id="KW-0472">Membrane</keyword>
<keyword evidence="16 20" id="KW-0103">Bromodomain</keyword>
<dbReference type="GeneID" id="20325541"/>
<dbReference type="SUPFAM" id="SSF47370">
    <property type="entry name" value="Bromodomain"/>
    <property type="match status" value="1"/>
</dbReference>
<dbReference type="GO" id="GO:0000139">
    <property type="term" value="C:Golgi membrane"/>
    <property type="evidence" value="ECO:0007669"/>
    <property type="project" value="UniProtKB-SubCell"/>
</dbReference>
<dbReference type="GO" id="GO:0006891">
    <property type="term" value="P:intra-Golgi vesicle-mediated transport"/>
    <property type="evidence" value="ECO:0007669"/>
    <property type="project" value="TreeGrafter"/>
</dbReference>
<dbReference type="InterPro" id="IPR013083">
    <property type="entry name" value="Znf_RING/FYVE/PHD"/>
</dbReference>
<evidence type="ECO:0000256" key="18">
    <source>
        <dbReference type="ARBA" id="ARBA00023242"/>
    </source>
</evidence>
<evidence type="ECO:0000256" key="19">
    <source>
        <dbReference type="ARBA" id="ARBA00031344"/>
    </source>
</evidence>
<dbReference type="SMART" id="SM00297">
    <property type="entry name" value="BROMO"/>
    <property type="match status" value="1"/>
</dbReference>
<dbReference type="InterPro" id="IPR011011">
    <property type="entry name" value="Znf_FYVE_PHD"/>
</dbReference>
<dbReference type="InterPro" id="IPR036427">
    <property type="entry name" value="Bromodomain-like_sf"/>
</dbReference>
<evidence type="ECO:0000256" key="22">
    <source>
        <dbReference type="SAM" id="MobiDB-lite"/>
    </source>
</evidence>
<dbReference type="GO" id="GO:0003677">
    <property type="term" value="F:DNA binding"/>
    <property type="evidence" value="ECO:0007669"/>
    <property type="project" value="InterPro"/>
</dbReference>
<dbReference type="CDD" id="cd20159">
    <property type="entry name" value="PWWP_BS69"/>
    <property type="match status" value="1"/>
</dbReference>
<evidence type="ECO:0000256" key="2">
    <source>
        <dbReference type="ARBA" id="ARBA00004395"/>
    </source>
</evidence>
<evidence type="ECO:0000256" key="8">
    <source>
        <dbReference type="ARBA" id="ARBA00022553"/>
    </source>
</evidence>
<keyword evidence="12" id="KW-0832">Ubl conjugation</keyword>
<evidence type="ECO:0000256" key="13">
    <source>
        <dbReference type="ARBA" id="ARBA00022853"/>
    </source>
</evidence>
<accession>A0A074YYU9</accession>
<keyword evidence="18" id="KW-0539">Nucleus</keyword>
<keyword evidence="14" id="KW-0653">Protein transport</keyword>
<evidence type="ECO:0000256" key="11">
    <source>
        <dbReference type="ARBA" id="ARBA00022833"/>
    </source>
</evidence>
<evidence type="ECO:0000256" key="9">
    <source>
        <dbReference type="ARBA" id="ARBA00022723"/>
    </source>
</evidence>
<keyword evidence="9" id="KW-0479">Metal-binding</keyword>